<dbReference type="EMBL" id="FN649755">
    <property type="protein sequence ID" value="CBJ28453.1"/>
    <property type="molecule type" value="Genomic_DNA"/>
</dbReference>
<dbReference type="OrthoDB" id="4151048at2759"/>
<organism evidence="1 2">
    <name type="scientific">Ectocarpus siliculosus</name>
    <name type="common">Brown alga</name>
    <name type="synonym">Conferva siliculosa</name>
    <dbReference type="NCBI Taxonomy" id="2880"/>
    <lineage>
        <taxon>Eukaryota</taxon>
        <taxon>Sar</taxon>
        <taxon>Stramenopiles</taxon>
        <taxon>Ochrophyta</taxon>
        <taxon>PX clade</taxon>
        <taxon>Phaeophyceae</taxon>
        <taxon>Ectocarpales</taxon>
        <taxon>Ectocarpaceae</taxon>
        <taxon>Ectocarpus</taxon>
    </lineage>
</organism>
<keyword evidence="2" id="KW-1185">Reference proteome</keyword>
<reference evidence="1 2" key="1">
    <citation type="journal article" date="2010" name="Nature">
        <title>The Ectocarpus genome and the independent evolution of multicellularity in brown algae.</title>
        <authorList>
            <person name="Cock J.M."/>
            <person name="Sterck L."/>
            <person name="Rouze P."/>
            <person name="Scornet D."/>
            <person name="Allen A.E."/>
            <person name="Amoutzias G."/>
            <person name="Anthouard V."/>
            <person name="Artiguenave F."/>
            <person name="Aury J.M."/>
            <person name="Badger J.H."/>
            <person name="Beszteri B."/>
            <person name="Billiau K."/>
            <person name="Bonnet E."/>
            <person name="Bothwell J.H."/>
            <person name="Bowler C."/>
            <person name="Boyen C."/>
            <person name="Brownlee C."/>
            <person name="Carrano C.J."/>
            <person name="Charrier B."/>
            <person name="Cho G.Y."/>
            <person name="Coelho S.M."/>
            <person name="Collen J."/>
            <person name="Corre E."/>
            <person name="Da Silva C."/>
            <person name="Delage L."/>
            <person name="Delaroque N."/>
            <person name="Dittami S.M."/>
            <person name="Doulbeau S."/>
            <person name="Elias M."/>
            <person name="Farnham G."/>
            <person name="Gachon C.M."/>
            <person name="Gschloessl B."/>
            <person name="Heesch S."/>
            <person name="Jabbari K."/>
            <person name="Jubin C."/>
            <person name="Kawai H."/>
            <person name="Kimura K."/>
            <person name="Kloareg B."/>
            <person name="Kupper F.C."/>
            <person name="Lang D."/>
            <person name="Le Bail A."/>
            <person name="Leblanc C."/>
            <person name="Lerouge P."/>
            <person name="Lohr M."/>
            <person name="Lopez P.J."/>
            <person name="Martens C."/>
            <person name="Maumus F."/>
            <person name="Michel G."/>
            <person name="Miranda-Saavedra D."/>
            <person name="Morales J."/>
            <person name="Moreau H."/>
            <person name="Motomura T."/>
            <person name="Nagasato C."/>
            <person name="Napoli C.A."/>
            <person name="Nelson D.R."/>
            <person name="Nyvall-Collen P."/>
            <person name="Peters A.F."/>
            <person name="Pommier C."/>
            <person name="Potin P."/>
            <person name="Poulain J."/>
            <person name="Quesneville H."/>
            <person name="Read B."/>
            <person name="Rensing S.A."/>
            <person name="Ritter A."/>
            <person name="Rousvoal S."/>
            <person name="Samanta M."/>
            <person name="Samson G."/>
            <person name="Schroeder D.C."/>
            <person name="Segurens B."/>
            <person name="Strittmatter M."/>
            <person name="Tonon T."/>
            <person name="Tregear J.W."/>
            <person name="Valentin K."/>
            <person name="von Dassow P."/>
            <person name="Yamagishi T."/>
            <person name="Van de Peer Y."/>
            <person name="Wincker P."/>
        </authorList>
    </citation>
    <scope>NUCLEOTIDE SEQUENCE [LARGE SCALE GENOMIC DNA]</scope>
    <source>
        <strain evidence="2">Ec32 / CCAP1310/4</strain>
    </source>
</reference>
<dbReference type="Proteomes" id="UP000002630">
    <property type="component" value="Linkage Group LG30"/>
</dbReference>
<sequence>MRENTFLGDFFACVGFVPLTTQSHIRETMVKMMVSPTLSQKPVFWRDCDEDDVLAREGDFRMPSAENQLDAGSSTCTFWCAVALGALVKGGPVTSVARYSELARDAVESYSGPVTTGVAKAWVILAFLYLFHGDTDMFQEYMARSEAFFSASGAYGSTEVLPVGYAEVVSHRMTVRMFSGNASTSEVESFCRQPQDPPQLKAAASETELYAFMMQAYREFEQAVYRTAYLESSDAGGLPSENEAGIRTCSSRVREASMAVVDTMASRISNHSCDFERLEDVADRPLIRQGIGGLIINGTLVFEKAAKGDFTGAVERIDRCVEVFEGFPGVCRFFMGSHVAHIMMTALAVIGDSRARGMYDRLRRAYNSTRLPDSTPIPPFEEWQGVSSFCDTFYCRTMELLIVGDEMGGIFAAGQNARADHQNEGDEGEEKEHFGEDEGTAWSIDDNGVPIGPFLASAGGGGAEVDLLPSTCNADMGSFLADCADAKFGPSAVVPRSITGASGWVQEWG</sequence>
<evidence type="ECO:0000313" key="2">
    <source>
        <dbReference type="Proteomes" id="UP000002630"/>
    </source>
</evidence>
<gene>
    <name evidence="1" type="ORF">Esi_0106_0024</name>
</gene>
<name>D7FH82_ECTSI</name>
<evidence type="ECO:0000313" key="1">
    <source>
        <dbReference type="EMBL" id="CBJ28453.1"/>
    </source>
</evidence>
<dbReference type="EMBL" id="FN647746">
    <property type="protein sequence ID" value="CBJ28453.1"/>
    <property type="molecule type" value="Genomic_DNA"/>
</dbReference>
<dbReference type="AlphaFoldDB" id="D7FH82"/>
<protein>
    <submittedName>
        <fullName evidence="1">Uncharacterized protein</fullName>
    </submittedName>
</protein>
<accession>D7FH82</accession>
<dbReference type="InParanoid" id="D7FH82"/>
<proteinExistence type="predicted"/>